<name>A0ABS5J1A0_9BACT</name>
<dbReference type="EMBL" id="JAGTXB010000005">
    <property type="protein sequence ID" value="MBS0028212.1"/>
    <property type="molecule type" value="Genomic_DNA"/>
</dbReference>
<dbReference type="RefSeq" id="WP_211973317.1">
    <property type="nucleotide sequence ID" value="NZ_JAGTXB010000005.1"/>
</dbReference>
<protein>
    <submittedName>
        <fullName evidence="4">FecR domain-containing protein</fullName>
    </submittedName>
</protein>
<dbReference type="InterPro" id="IPR006860">
    <property type="entry name" value="FecR"/>
</dbReference>
<proteinExistence type="predicted"/>
<evidence type="ECO:0000259" key="3">
    <source>
        <dbReference type="Pfam" id="PF16344"/>
    </source>
</evidence>
<dbReference type="InterPro" id="IPR032508">
    <property type="entry name" value="FecR_C"/>
</dbReference>
<evidence type="ECO:0000313" key="5">
    <source>
        <dbReference type="Proteomes" id="UP000676386"/>
    </source>
</evidence>
<keyword evidence="1" id="KW-0472">Membrane</keyword>
<reference evidence="4 5" key="1">
    <citation type="submission" date="2021-04" db="EMBL/GenBank/DDBJ databases">
        <title>Chitinophaga sp. nov., isolated from the rhizosphere soil.</title>
        <authorList>
            <person name="He S."/>
        </authorList>
    </citation>
    <scope>NUCLEOTIDE SEQUENCE [LARGE SCALE GENOMIC DNA]</scope>
    <source>
        <strain evidence="4 5">2R12</strain>
    </source>
</reference>
<feature type="domain" description="Protein FecR C-terminal" evidence="3">
    <location>
        <begin position="327"/>
        <end position="393"/>
    </location>
</feature>
<evidence type="ECO:0000259" key="2">
    <source>
        <dbReference type="Pfam" id="PF04773"/>
    </source>
</evidence>
<evidence type="ECO:0000256" key="1">
    <source>
        <dbReference type="SAM" id="Phobius"/>
    </source>
</evidence>
<accession>A0ABS5J1A0</accession>
<dbReference type="Pfam" id="PF16344">
    <property type="entry name" value="FecR_C"/>
    <property type="match status" value="1"/>
</dbReference>
<comment type="caution">
    <text evidence="4">The sequence shown here is derived from an EMBL/GenBank/DDBJ whole genome shotgun (WGS) entry which is preliminary data.</text>
</comment>
<dbReference type="Pfam" id="PF04773">
    <property type="entry name" value="FecR"/>
    <property type="match status" value="1"/>
</dbReference>
<dbReference type="Proteomes" id="UP000676386">
    <property type="component" value="Unassembled WGS sequence"/>
</dbReference>
<feature type="domain" description="FecR protein" evidence="2">
    <location>
        <begin position="188"/>
        <end position="283"/>
    </location>
</feature>
<dbReference type="InterPro" id="IPR012373">
    <property type="entry name" value="Ferrdict_sens_TM"/>
</dbReference>
<keyword evidence="5" id="KW-1185">Reference proteome</keyword>
<dbReference type="PANTHER" id="PTHR30273:SF2">
    <property type="entry name" value="PROTEIN FECR"/>
    <property type="match status" value="1"/>
</dbReference>
<dbReference type="Gene3D" id="3.55.50.30">
    <property type="match status" value="1"/>
</dbReference>
<keyword evidence="1" id="KW-0812">Transmembrane</keyword>
<dbReference type="PANTHER" id="PTHR30273">
    <property type="entry name" value="PERIPLASMIC SIGNAL SENSOR AND SIGMA FACTOR ACTIVATOR FECR-RELATED"/>
    <property type="match status" value="1"/>
</dbReference>
<feature type="transmembrane region" description="Helical" evidence="1">
    <location>
        <begin position="88"/>
        <end position="106"/>
    </location>
</feature>
<organism evidence="4 5">
    <name type="scientific">Chitinophaga hostae</name>
    <dbReference type="NCBI Taxonomy" id="2831022"/>
    <lineage>
        <taxon>Bacteria</taxon>
        <taxon>Pseudomonadati</taxon>
        <taxon>Bacteroidota</taxon>
        <taxon>Chitinophagia</taxon>
        <taxon>Chitinophagales</taxon>
        <taxon>Chitinophagaceae</taxon>
        <taxon>Chitinophaga</taxon>
    </lineage>
</organism>
<dbReference type="Gene3D" id="2.60.120.1440">
    <property type="match status" value="1"/>
</dbReference>
<sequence>MSAFNNHEYDHNRRYSELARKWLKGTLTPEEEREYNDWYDSVTDVKEIKMEPDFAISRQQLKRRIFVKISRIAGLYRPVLFIHKRRKIYVAAAAVLLLFGAISFYWHSNRKATTQYPKSLVENPYFKNDIAPGVNRAVLTLSNGEKITLDDSTSGMLADEGGARIVKSVKGGVIYEETKGGVTVVNNTVTTPRGSQYQLTLPDGTKVWLNASSSITFPTLFREKERRVKVSGEAYFEVAKNAAQPFIVSANNMLVNVLGTHFNVNAYADENAIRTTLLEGSVKIIETFTQHGRIIVPGEQSKLDKTGNISVEKVNTEEIIAWKDGFFRFHRTDVATLMRQISRWYNVDVQYEGAPAKDLFTGTVPRTLSLSELLTVLTHANIRFKIEGNKLTVLSL</sequence>
<evidence type="ECO:0000313" key="4">
    <source>
        <dbReference type="EMBL" id="MBS0028212.1"/>
    </source>
</evidence>
<gene>
    <name evidence="4" type="ORF">KE626_12915</name>
</gene>
<keyword evidence="1" id="KW-1133">Transmembrane helix</keyword>